<feature type="compositionally biased region" description="Polar residues" evidence="1">
    <location>
        <begin position="43"/>
        <end position="60"/>
    </location>
</feature>
<accession>A0ABU6JDL0</accession>
<feature type="signal peptide" evidence="2">
    <location>
        <begin position="1"/>
        <end position="20"/>
    </location>
</feature>
<evidence type="ECO:0000256" key="1">
    <source>
        <dbReference type="SAM" id="MobiDB-lite"/>
    </source>
</evidence>
<gene>
    <name evidence="3" type="ORF">RY831_21440</name>
</gene>
<dbReference type="Proteomes" id="UP001352263">
    <property type="component" value="Unassembled WGS sequence"/>
</dbReference>
<dbReference type="RefSeq" id="WP_326508423.1">
    <property type="nucleotide sequence ID" value="NZ_JAWIIV010000021.1"/>
</dbReference>
<feature type="region of interest" description="Disordered" evidence="1">
    <location>
        <begin position="27"/>
        <end position="114"/>
    </location>
</feature>
<protein>
    <submittedName>
        <fullName evidence="3">Uncharacterized protein</fullName>
    </submittedName>
</protein>
<organism evidence="3 4">
    <name type="scientific">Noviherbaspirillum album</name>
    <dbReference type="NCBI Taxonomy" id="3080276"/>
    <lineage>
        <taxon>Bacteria</taxon>
        <taxon>Pseudomonadati</taxon>
        <taxon>Pseudomonadota</taxon>
        <taxon>Betaproteobacteria</taxon>
        <taxon>Burkholderiales</taxon>
        <taxon>Oxalobacteraceae</taxon>
        <taxon>Noviherbaspirillum</taxon>
    </lineage>
</organism>
<evidence type="ECO:0000313" key="3">
    <source>
        <dbReference type="EMBL" id="MEC4721736.1"/>
    </source>
</evidence>
<reference evidence="3 4" key="1">
    <citation type="submission" date="2023-10" db="EMBL/GenBank/DDBJ databases">
        <title>Noviherbaspirillum sp. CPCC 100848 genome assembly.</title>
        <authorList>
            <person name="Li X.Y."/>
            <person name="Fang X.M."/>
        </authorList>
    </citation>
    <scope>NUCLEOTIDE SEQUENCE [LARGE SCALE GENOMIC DNA]</scope>
    <source>
        <strain evidence="3 4">CPCC 100848</strain>
    </source>
</reference>
<feature type="compositionally biased region" description="Basic and acidic residues" evidence="1">
    <location>
        <begin position="89"/>
        <end position="101"/>
    </location>
</feature>
<sequence>MRKLLTALLLPISVAGHAVAQNATLGAKTASEPTEVDAKATGPQDSIGTSGTSPTKSLMQRRNEDSSGSSGTTSNNSGNIAPGSFRAGHATDVHKNPDGRSDSGTVIMPGEQKQ</sequence>
<evidence type="ECO:0000256" key="2">
    <source>
        <dbReference type="SAM" id="SignalP"/>
    </source>
</evidence>
<proteinExistence type="predicted"/>
<name>A0ABU6JDL0_9BURK</name>
<dbReference type="EMBL" id="JAWIIV010000021">
    <property type="protein sequence ID" value="MEC4721736.1"/>
    <property type="molecule type" value="Genomic_DNA"/>
</dbReference>
<evidence type="ECO:0000313" key="4">
    <source>
        <dbReference type="Proteomes" id="UP001352263"/>
    </source>
</evidence>
<keyword evidence="2" id="KW-0732">Signal</keyword>
<keyword evidence="4" id="KW-1185">Reference proteome</keyword>
<feature type="compositionally biased region" description="Low complexity" evidence="1">
    <location>
        <begin position="66"/>
        <end position="79"/>
    </location>
</feature>
<feature type="chain" id="PRO_5045333153" evidence="2">
    <location>
        <begin position="21"/>
        <end position="114"/>
    </location>
</feature>
<comment type="caution">
    <text evidence="3">The sequence shown here is derived from an EMBL/GenBank/DDBJ whole genome shotgun (WGS) entry which is preliminary data.</text>
</comment>